<feature type="domain" description="HTH marR-type" evidence="2">
    <location>
        <begin position="35"/>
        <end position="168"/>
    </location>
</feature>
<accession>A0A176WZZ5</accession>
<dbReference type="SUPFAM" id="SSF46785">
    <property type="entry name" value="Winged helix' DNA-binding domain"/>
    <property type="match status" value="1"/>
</dbReference>
<evidence type="ECO:0000256" key="1">
    <source>
        <dbReference type="SAM" id="MobiDB-lite"/>
    </source>
</evidence>
<feature type="region of interest" description="Disordered" evidence="1">
    <location>
        <begin position="1"/>
        <end position="22"/>
    </location>
</feature>
<dbReference type="Proteomes" id="UP000077098">
    <property type="component" value="Unassembled WGS sequence"/>
</dbReference>
<name>A0A176WZZ5_AGRTU</name>
<evidence type="ECO:0000313" key="4">
    <source>
        <dbReference type="Proteomes" id="UP000077098"/>
    </source>
</evidence>
<dbReference type="GO" id="GO:0003700">
    <property type="term" value="F:DNA-binding transcription factor activity"/>
    <property type="evidence" value="ECO:0007669"/>
    <property type="project" value="InterPro"/>
</dbReference>
<dbReference type="PANTHER" id="PTHR33164:SF89">
    <property type="entry name" value="MARR FAMILY REGULATORY PROTEIN"/>
    <property type="match status" value="1"/>
</dbReference>
<dbReference type="InterPro" id="IPR039422">
    <property type="entry name" value="MarR/SlyA-like"/>
</dbReference>
<dbReference type="Gene3D" id="1.10.10.10">
    <property type="entry name" value="Winged helix-like DNA-binding domain superfamily/Winged helix DNA-binding domain"/>
    <property type="match status" value="1"/>
</dbReference>
<protein>
    <submittedName>
        <fullName evidence="3">MarR family transcriptional regulator</fullName>
    </submittedName>
</protein>
<dbReference type="PRINTS" id="PR00598">
    <property type="entry name" value="HTHMARR"/>
</dbReference>
<dbReference type="RefSeq" id="WP_063950783.1">
    <property type="nucleotide sequence ID" value="NZ_CP072308.1"/>
</dbReference>
<proteinExistence type="predicted"/>
<dbReference type="PANTHER" id="PTHR33164">
    <property type="entry name" value="TRANSCRIPTIONAL REGULATOR, MARR FAMILY"/>
    <property type="match status" value="1"/>
</dbReference>
<comment type="caution">
    <text evidence="3">The sequence shown here is derived from an EMBL/GenBank/DDBJ whole genome shotgun (WGS) entry which is preliminary data.</text>
</comment>
<organism evidence="3 4">
    <name type="scientific">Agrobacterium tumefaciens</name>
    <dbReference type="NCBI Taxonomy" id="358"/>
    <lineage>
        <taxon>Bacteria</taxon>
        <taxon>Pseudomonadati</taxon>
        <taxon>Pseudomonadota</taxon>
        <taxon>Alphaproteobacteria</taxon>
        <taxon>Hyphomicrobiales</taxon>
        <taxon>Rhizobiaceae</taxon>
        <taxon>Rhizobium/Agrobacterium group</taxon>
        <taxon>Agrobacterium</taxon>
        <taxon>Agrobacterium tumefaciens complex</taxon>
    </lineage>
</organism>
<dbReference type="InterPro" id="IPR000835">
    <property type="entry name" value="HTH_MarR-typ"/>
</dbReference>
<dbReference type="GO" id="GO:0006950">
    <property type="term" value="P:response to stress"/>
    <property type="evidence" value="ECO:0007669"/>
    <property type="project" value="TreeGrafter"/>
</dbReference>
<evidence type="ECO:0000259" key="2">
    <source>
        <dbReference type="PROSITE" id="PS50995"/>
    </source>
</evidence>
<dbReference type="InterPro" id="IPR036390">
    <property type="entry name" value="WH_DNA-bd_sf"/>
</dbReference>
<reference evidence="3 4" key="1">
    <citation type="submission" date="2016-05" db="EMBL/GenBank/DDBJ databases">
        <authorList>
            <person name="Lavstsen T."/>
            <person name="Jespersen J.S."/>
        </authorList>
    </citation>
    <scope>NUCLEOTIDE SEQUENCE [LARGE SCALE GENOMIC DNA]</scope>
    <source>
        <strain evidence="3 4">KCJ1736</strain>
    </source>
</reference>
<gene>
    <name evidence="3" type="ORF">A7J57_24610</name>
</gene>
<dbReference type="InterPro" id="IPR036388">
    <property type="entry name" value="WH-like_DNA-bd_sf"/>
</dbReference>
<dbReference type="AlphaFoldDB" id="A0A176WZZ5"/>
<evidence type="ECO:0000313" key="3">
    <source>
        <dbReference type="EMBL" id="OAE39543.1"/>
    </source>
</evidence>
<dbReference type="Pfam" id="PF12802">
    <property type="entry name" value="MarR_2"/>
    <property type="match status" value="1"/>
</dbReference>
<dbReference type="PROSITE" id="PS50995">
    <property type="entry name" value="HTH_MARR_2"/>
    <property type="match status" value="1"/>
</dbReference>
<sequence>MALRLAHSNGPQMEKAERGSSGDAAMTGIDYGLLTTAISYHLRHSQLAVANDFAEVLAGHGLRPADFSVLVIVGGNPGLKQSDVAEALGIQRANFVAIVDSMEEKGLLVRRKSEEDRRVHFLDMTEEGSDLLDRLSDSWRDREEKLIDRIGGKKARDQLLSLLGRLRD</sequence>
<dbReference type="EMBL" id="LXPS01000037">
    <property type="protein sequence ID" value="OAE39543.1"/>
    <property type="molecule type" value="Genomic_DNA"/>
</dbReference>
<dbReference type="SMART" id="SM00347">
    <property type="entry name" value="HTH_MARR"/>
    <property type="match status" value="1"/>
</dbReference>